<keyword evidence="6 7" id="KW-0472">Membrane</keyword>
<organism evidence="9 10">
    <name type="scientific">Virgisporangium ochraceum</name>
    <dbReference type="NCBI Taxonomy" id="65505"/>
    <lineage>
        <taxon>Bacteria</taxon>
        <taxon>Bacillati</taxon>
        <taxon>Actinomycetota</taxon>
        <taxon>Actinomycetes</taxon>
        <taxon>Micromonosporales</taxon>
        <taxon>Micromonosporaceae</taxon>
        <taxon>Virgisporangium</taxon>
    </lineage>
</organism>
<feature type="domain" description="Major facilitator superfamily (MFS) profile" evidence="8">
    <location>
        <begin position="19"/>
        <end position="405"/>
    </location>
</feature>
<dbReference type="PANTHER" id="PTHR23513:SF11">
    <property type="entry name" value="STAPHYLOFERRIN A TRANSPORTER"/>
    <property type="match status" value="1"/>
</dbReference>
<evidence type="ECO:0000313" key="10">
    <source>
        <dbReference type="Proteomes" id="UP000635606"/>
    </source>
</evidence>
<keyword evidence="3" id="KW-1003">Cell membrane</keyword>
<gene>
    <name evidence="9" type="ORF">Voc01_075650</name>
</gene>
<dbReference type="InterPro" id="IPR010290">
    <property type="entry name" value="TM_effector"/>
</dbReference>
<dbReference type="InterPro" id="IPR036259">
    <property type="entry name" value="MFS_trans_sf"/>
</dbReference>
<feature type="transmembrane region" description="Helical" evidence="7">
    <location>
        <begin position="317"/>
        <end position="341"/>
    </location>
</feature>
<dbReference type="GO" id="GO:0022857">
    <property type="term" value="F:transmembrane transporter activity"/>
    <property type="evidence" value="ECO:0007669"/>
    <property type="project" value="InterPro"/>
</dbReference>
<dbReference type="Pfam" id="PF05977">
    <property type="entry name" value="MFS_3"/>
    <property type="match status" value="1"/>
</dbReference>
<dbReference type="RefSeq" id="WP_203932504.1">
    <property type="nucleotide sequence ID" value="NZ_BOPH01000103.1"/>
</dbReference>
<feature type="transmembrane region" description="Helical" evidence="7">
    <location>
        <begin position="353"/>
        <end position="373"/>
    </location>
</feature>
<evidence type="ECO:0000256" key="3">
    <source>
        <dbReference type="ARBA" id="ARBA00022475"/>
    </source>
</evidence>
<dbReference type="CDD" id="cd06173">
    <property type="entry name" value="MFS_MefA_like"/>
    <property type="match status" value="1"/>
</dbReference>
<dbReference type="EMBL" id="BOPH01000103">
    <property type="protein sequence ID" value="GIJ72648.1"/>
    <property type="molecule type" value="Genomic_DNA"/>
</dbReference>
<feature type="transmembrane region" description="Helical" evidence="7">
    <location>
        <begin position="379"/>
        <end position="400"/>
    </location>
</feature>
<feature type="transmembrane region" description="Helical" evidence="7">
    <location>
        <begin position="178"/>
        <end position="197"/>
    </location>
</feature>
<evidence type="ECO:0000256" key="4">
    <source>
        <dbReference type="ARBA" id="ARBA00022692"/>
    </source>
</evidence>
<dbReference type="AlphaFoldDB" id="A0A8J4A0J6"/>
<comment type="subcellular location">
    <subcellularLocation>
        <location evidence="1">Cell membrane</location>
        <topology evidence="1">Multi-pass membrane protein</topology>
    </subcellularLocation>
</comment>
<sequence length="526" mass="56743">MAAPRTPASSPWAPLRHRVFAGLWVGVFFSTLGVWMQTLGAQWLLVETPNAAAVVALVQVATTLPMMLLALPAGVLADVFDRRWLLLVVQGYLTVLAVLLWVATVTDRMTPWLLLGFTFLLGVGGAVQIPTWQASTSELVPRAQVRAAAQLEMVAINLSRAAGPALAGVIIANVGVSAVFGLNALAAVPMAVALLLWRREPTLTPGGRERFWSALRAGGRYVWHDADSRRILVRLAAYLFPAAALWALLPLAARRFGVGADGYGLLFAALGVGAITGALVLGRVRRFLSTTRTLTVSGAVMALALVLLVTVPSFAAAVVVGVAAGVSWTATISTLIAELRLFLPAWVMGRGMAVYTMVFTGCQALGALLWGLVAGWWGLTATYVICAVLSVVAVVAGLVWKVADAGEHAPDPVVYWAEARVSGDPDPDAGPVMVTVRYTIAPDDEADWLAAMRHLRRSRLRTGAIRWELYRDAEYPDRFVEQFRVGSWQEHLRQHEGRLTELDRQVEENAMRFSDPPVTATHLLPP</sequence>
<dbReference type="GO" id="GO:0005886">
    <property type="term" value="C:plasma membrane"/>
    <property type="evidence" value="ECO:0007669"/>
    <property type="project" value="UniProtKB-SubCell"/>
</dbReference>
<feature type="transmembrane region" description="Helical" evidence="7">
    <location>
        <begin position="153"/>
        <end position="172"/>
    </location>
</feature>
<feature type="transmembrane region" description="Helical" evidence="7">
    <location>
        <begin position="21"/>
        <end position="45"/>
    </location>
</feature>
<name>A0A8J4A0J6_9ACTN</name>
<evidence type="ECO:0000256" key="2">
    <source>
        <dbReference type="ARBA" id="ARBA00022448"/>
    </source>
</evidence>
<dbReference type="PANTHER" id="PTHR23513">
    <property type="entry name" value="INTEGRAL MEMBRANE EFFLUX PROTEIN-RELATED"/>
    <property type="match status" value="1"/>
</dbReference>
<keyword evidence="4 7" id="KW-0812">Transmembrane</keyword>
<proteinExistence type="predicted"/>
<evidence type="ECO:0000256" key="5">
    <source>
        <dbReference type="ARBA" id="ARBA00022989"/>
    </source>
</evidence>
<reference evidence="9" key="1">
    <citation type="submission" date="2021-01" db="EMBL/GenBank/DDBJ databases">
        <title>Whole genome shotgun sequence of Virgisporangium ochraceum NBRC 16418.</title>
        <authorList>
            <person name="Komaki H."/>
            <person name="Tamura T."/>
        </authorList>
    </citation>
    <scope>NUCLEOTIDE SEQUENCE</scope>
    <source>
        <strain evidence="9">NBRC 16418</strain>
    </source>
</reference>
<feature type="transmembrane region" description="Helical" evidence="7">
    <location>
        <begin position="263"/>
        <end position="281"/>
    </location>
</feature>
<evidence type="ECO:0000256" key="7">
    <source>
        <dbReference type="SAM" id="Phobius"/>
    </source>
</evidence>
<accession>A0A8J4A0J6</accession>
<dbReference type="InterPro" id="IPR020846">
    <property type="entry name" value="MFS_dom"/>
</dbReference>
<dbReference type="Proteomes" id="UP000635606">
    <property type="component" value="Unassembled WGS sequence"/>
</dbReference>
<feature type="transmembrane region" description="Helical" evidence="7">
    <location>
        <begin position="84"/>
        <end position="103"/>
    </location>
</feature>
<feature type="transmembrane region" description="Helical" evidence="7">
    <location>
        <begin position="293"/>
        <end position="311"/>
    </location>
</feature>
<keyword evidence="2" id="KW-0813">Transport</keyword>
<comment type="caution">
    <text evidence="9">The sequence shown here is derived from an EMBL/GenBank/DDBJ whole genome shotgun (WGS) entry which is preliminary data.</text>
</comment>
<feature type="transmembrane region" description="Helical" evidence="7">
    <location>
        <begin position="51"/>
        <end position="77"/>
    </location>
</feature>
<evidence type="ECO:0000259" key="8">
    <source>
        <dbReference type="PROSITE" id="PS50850"/>
    </source>
</evidence>
<feature type="transmembrane region" description="Helical" evidence="7">
    <location>
        <begin position="109"/>
        <end position="132"/>
    </location>
</feature>
<evidence type="ECO:0000313" key="9">
    <source>
        <dbReference type="EMBL" id="GIJ72648.1"/>
    </source>
</evidence>
<evidence type="ECO:0000256" key="6">
    <source>
        <dbReference type="ARBA" id="ARBA00023136"/>
    </source>
</evidence>
<evidence type="ECO:0000256" key="1">
    <source>
        <dbReference type="ARBA" id="ARBA00004651"/>
    </source>
</evidence>
<feature type="transmembrane region" description="Helical" evidence="7">
    <location>
        <begin position="231"/>
        <end position="251"/>
    </location>
</feature>
<dbReference type="SUPFAM" id="SSF103473">
    <property type="entry name" value="MFS general substrate transporter"/>
    <property type="match status" value="1"/>
</dbReference>
<dbReference type="PROSITE" id="PS50850">
    <property type="entry name" value="MFS"/>
    <property type="match status" value="1"/>
</dbReference>
<keyword evidence="5 7" id="KW-1133">Transmembrane helix</keyword>
<protein>
    <submittedName>
        <fullName evidence="9">MFS transporter</fullName>
    </submittedName>
</protein>
<keyword evidence="10" id="KW-1185">Reference proteome</keyword>
<dbReference type="Gene3D" id="1.20.1250.20">
    <property type="entry name" value="MFS general substrate transporter like domains"/>
    <property type="match status" value="1"/>
</dbReference>